<feature type="domain" description="Helicase HerA-like C-terminal" evidence="2">
    <location>
        <begin position="40"/>
        <end position="551"/>
    </location>
</feature>
<accession>A0AAD1D358</accession>
<feature type="coiled-coil region" evidence="1">
    <location>
        <begin position="447"/>
        <end position="477"/>
    </location>
</feature>
<evidence type="ECO:0000313" key="5">
    <source>
        <dbReference type="Proteomes" id="UP000275727"/>
    </source>
</evidence>
<dbReference type="SUPFAM" id="SSF52540">
    <property type="entry name" value="P-loop containing nucleoside triphosphate hydrolases"/>
    <property type="match status" value="1"/>
</dbReference>
<proteinExistence type="predicted"/>
<dbReference type="Gene3D" id="3.40.50.300">
    <property type="entry name" value="P-loop containing nucleotide triphosphate hydrolases"/>
    <property type="match status" value="2"/>
</dbReference>
<protein>
    <recommendedName>
        <fullName evidence="2">Helicase HerA-like C-terminal domain-containing protein</fullName>
    </recommendedName>
</protein>
<dbReference type="PANTHER" id="PTHR30121:SF6">
    <property type="entry name" value="SLR6007 PROTEIN"/>
    <property type="match status" value="1"/>
</dbReference>
<name>A0AAD1D358_SPHMI</name>
<organism evidence="3 5">
    <name type="scientific">Sphingosinicella microcystinivorans</name>
    <dbReference type="NCBI Taxonomy" id="335406"/>
    <lineage>
        <taxon>Bacteria</taxon>
        <taxon>Pseudomonadati</taxon>
        <taxon>Pseudomonadota</taxon>
        <taxon>Alphaproteobacteria</taxon>
        <taxon>Sphingomonadales</taxon>
        <taxon>Sphingosinicellaceae</taxon>
        <taxon>Sphingosinicella</taxon>
    </lineage>
</organism>
<dbReference type="Proteomes" id="UP000275727">
    <property type="component" value="Chromosome"/>
</dbReference>
<dbReference type="EMBL" id="RBWX01000008">
    <property type="protein sequence ID" value="RKS89176.1"/>
    <property type="molecule type" value="Genomic_DNA"/>
</dbReference>
<dbReference type="InterPro" id="IPR027417">
    <property type="entry name" value="P-loop_NTPase"/>
</dbReference>
<evidence type="ECO:0000256" key="1">
    <source>
        <dbReference type="SAM" id="Coils"/>
    </source>
</evidence>
<dbReference type="Pfam" id="PF05872">
    <property type="entry name" value="HerA_C"/>
    <property type="match status" value="1"/>
</dbReference>
<dbReference type="EMBL" id="AP018711">
    <property type="protein sequence ID" value="BBE32933.1"/>
    <property type="molecule type" value="Genomic_DNA"/>
</dbReference>
<evidence type="ECO:0000313" key="4">
    <source>
        <dbReference type="EMBL" id="RKS89176.1"/>
    </source>
</evidence>
<keyword evidence="6" id="KW-1185">Reference proteome</keyword>
<dbReference type="InterPro" id="IPR033186">
    <property type="entry name" value="HerA_C"/>
</dbReference>
<evidence type="ECO:0000259" key="2">
    <source>
        <dbReference type="Pfam" id="PF05872"/>
    </source>
</evidence>
<dbReference type="KEGG" id="smic:SmB9_05910"/>
<dbReference type="AlphaFoldDB" id="A0AAD1D358"/>
<keyword evidence="1" id="KW-0175">Coiled coil</keyword>
<gene>
    <name evidence="4" type="ORF">DFR51_2390</name>
    <name evidence="3" type="ORF">SmB9_05910</name>
</gene>
<evidence type="ECO:0000313" key="6">
    <source>
        <dbReference type="Proteomes" id="UP000276029"/>
    </source>
</evidence>
<dbReference type="CDD" id="cd01127">
    <property type="entry name" value="TrwB_TraG_TraD_VirD4"/>
    <property type="match status" value="1"/>
</dbReference>
<reference evidence="4 6" key="2">
    <citation type="submission" date="2018-10" db="EMBL/GenBank/DDBJ databases">
        <title>Genomic Encyclopedia of Type Strains, Phase IV (KMG-IV): sequencing the most valuable type-strain genomes for metagenomic binning, comparative biology and taxonomic classification.</title>
        <authorList>
            <person name="Goeker M."/>
        </authorList>
    </citation>
    <scope>NUCLEOTIDE SEQUENCE [LARGE SCALE GENOMIC DNA]</scope>
    <source>
        <strain evidence="4 6">DSM 19791</strain>
    </source>
</reference>
<evidence type="ECO:0000313" key="3">
    <source>
        <dbReference type="EMBL" id="BBE32933.1"/>
    </source>
</evidence>
<dbReference type="Proteomes" id="UP000276029">
    <property type="component" value="Unassembled WGS sequence"/>
</dbReference>
<reference evidence="3 5" key="1">
    <citation type="submission" date="2018-06" db="EMBL/GenBank/DDBJ databases">
        <title>Complete Genome Sequence of the Microcystin-Degrading Bacterium Sphingosinicella microcystinivorans Strain B-9.</title>
        <authorList>
            <person name="Jin H."/>
            <person name="Nishizawa T."/>
            <person name="Guo Y."/>
            <person name="Nishizawa A."/>
            <person name="Park H."/>
            <person name="Kato H."/>
            <person name="Tsuji K."/>
            <person name="Harada K."/>
        </authorList>
    </citation>
    <scope>NUCLEOTIDE SEQUENCE [LARGE SCALE GENOMIC DNA]</scope>
    <source>
        <strain evidence="3 5">B9</strain>
    </source>
</reference>
<dbReference type="PANTHER" id="PTHR30121">
    <property type="entry name" value="UNCHARACTERIZED PROTEIN YJGR-RELATED"/>
    <property type="match status" value="1"/>
</dbReference>
<sequence>MFAAGVFFSGFLFPLDMLYLPPRRTGERVMGTIFVGAAGEKRLELDLKRANRHGLIAGATGTGKTVSLQILAEGFSKVGVPVFMADVKGDLAGLAMPGSATHKAHAALQERAANMGLADYTYEAFPVVFWDLFGEQGHPVRTTVSEMGPLLLSRLMGLNETQEGVLTIAFRIADEEQLMLLDLKDLQSMLTYVADNAATIGTRYGNVTKPSVGAIQRQLLVLENEGGARFFAEPALDVKDFMKVGDDGRGQVNILAADKLMQSPRLYSTFLLWLLSELFEALPEVGDPDQPKMVFFFDEAHLLFDEAPKALLEKIEQVVRLIRSKGVGVYFITQNPIDVPEGVGGQLGNRIQHALRAFTPRDQKAIKAAAETFRINPGLDVATAITELKVGEALVSLLDRDGAPAPVERAFIRPPCSRLGPLTEQERKVMIASSPFAGRYEETIDRESAFEILKVRAEKALEEAEAQAETKAEAKATGGRGGSWSNSILGKIAGAVIGAFVAKKARDFGDSLAGKKPSRRGASATSTAVGTAGSQLGYEIGKAIAGPMGGRIGRGVLGSFSRGMAKKIG</sequence>
<dbReference type="InterPro" id="IPR051162">
    <property type="entry name" value="T4SS_component"/>
</dbReference>